<evidence type="ECO:0000259" key="6">
    <source>
        <dbReference type="Pfam" id="PF13813"/>
    </source>
</evidence>
<sequence>MAPILPLPLPRIISTSIHESTNSSSTGGEGSLTPASGADVLPAVLMPIFLVATYFLPPFRLRPFFFLVVLGLLEWGSFVSPWPPNEGDARPLRYGITTSWIFALPVLERVCLHVPERDFWRLDPGEDWSRAKGGRPREWSWEKVWWAVRLVCTPRGVGWDLSGGKMKMTRVNGGRGIDGLGRAKYVFGCAFRAFLCYLVWDGVMLAEQKMEVPEGWAWDASTLGRIAAAEVMMVLITYCGMVMQFEGAAAIGVALYLNGPEDWPPLFGSLVDCYTVVNVWGTFWHQYIRQPCLGISHALLRLVRLPSDRRYRPVAYFVHLLNAFVISDGFHILAVGSMASGYVPVSSVVADLSTFFLLQPLAGTVESIAMGLFARQKAFINGLILALCRLAGYVWVFCWFYVTGWWFVKAYLDVRMQDWQLPNSILKKWLFPDV</sequence>
<dbReference type="EMBL" id="MU839832">
    <property type="protein sequence ID" value="KAK1756361.1"/>
    <property type="molecule type" value="Genomic_DNA"/>
</dbReference>
<comment type="subcellular location">
    <subcellularLocation>
        <location evidence="1">Membrane</location>
        <topology evidence="1">Multi-pass membrane protein</topology>
    </subcellularLocation>
</comment>
<dbReference type="Proteomes" id="UP001239445">
    <property type="component" value="Unassembled WGS sequence"/>
</dbReference>
<feature type="transmembrane region" description="Helical" evidence="5">
    <location>
        <begin position="314"/>
        <end position="334"/>
    </location>
</feature>
<evidence type="ECO:0000256" key="3">
    <source>
        <dbReference type="ARBA" id="ARBA00022989"/>
    </source>
</evidence>
<gene>
    <name evidence="7" type="ORF">QBC47DRAFT_298625</name>
</gene>
<keyword evidence="3 5" id="KW-1133">Transmembrane helix</keyword>
<evidence type="ECO:0000256" key="5">
    <source>
        <dbReference type="SAM" id="Phobius"/>
    </source>
</evidence>
<evidence type="ECO:0000256" key="2">
    <source>
        <dbReference type="ARBA" id="ARBA00022692"/>
    </source>
</evidence>
<keyword evidence="2 5" id="KW-0812">Transmembrane</keyword>
<evidence type="ECO:0000256" key="4">
    <source>
        <dbReference type="ARBA" id="ARBA00023136"/>
    </source>
</evidence>
<feature type="transmembrane region" description="Helical" evidence="5">
    <location>
        <begin position="226"/>
        <end position="257"/>
    </location>
</feature>
<organism evidence="7 8">
    <name type="scientific">Echria macrotheca</name>
    <dbReference type="NCBI Taxonomy" id="438768"/>
    <lineage>
        <taxon>Eukaryota</taxon>
        <taxon>Fungi</taxon>
        <taxon>Dikarya</taxon>
        <taxon>Ascomycota</taxon>
        <taxon>Pezizomycotina</taxon>
        <taxon>Sordariomycetes</taxon>
        <taxon>Sordariomycetidae</taxon>
        <taxon>Sordariales</taxon>
        <taxon>Schizotheciaceae</taxon>
        <taxon>Echria</taxon>
    </lineage>
</organism>
<feature type="transmembrane region" description="Helical" evidence="5">
    <location>
        <begin position="354"/>
        <end position="374"/>
    </location>
</feature>
<feature type="domain" description="Wax synthase" evidence="6">
    <location>
        <begin position="263"/>
        <end position="340"/>
    </location>
</feature>
<dbReference type="Pfam" id="PF13813">
    <property type="entry name" value="MBOAT_2"/>
    <property type="match status" value="1"/>
</dbReference>
<keyword evidence="4 5" id="KW-0472">Membrane</keyword>
<evidence type="ECO:0000256" key="1">
    <source>
        <dbReference type="ARBA" id="ARBA00004141"/>
    </source>
</evidence>
<keyword evidence="8" id="KW-1185">Reference proteome</keyword>
<reference evidence="7" key="1">
    <citation type="submission" date="2023-06" db="EMBL/GenBank/DDBJ databases">
        <title>Genome-scale phylogeny and comparative genomics of the fungal order Sordariales.</title>
        <authorList>
            <consortium name="Lawrence Berkeley National Laboratory"/>
            <person name="Hensen N."/>
            <person name="Bonometti L."/>
            <person name="Westerberg I."/>
            <person name="Brannstrom I.O."/>
            <person name="Guillou S."/>
            <person name="Cros-Aarteil S."/>
            <person name="Calhoun S."/>
            <person name="Haridas S."/>
            <person name="Kuo A."/>
            <person name="Mondo S."/>
            <person name="Pangilinan J."/>
            <person name="Riley R."/>
            <person name="Labutti K."/>
            <person name="Andreopoulos B."/>
            <person name="Lipzen A."/>
            <person name="Chen C."/>
            <person name="Yanf M."/>
            <person name="Daum C."/>
            <person name="Ng V."/>
            <person name="Clum A."/>
            <person name="Steindorff A."/>
            <person name="Ohm R."/>
            <person name="Martin F."/>
            <person name="Silar P."/>
            <person name="Natvig D."/>
            <person name="Lalanne C."/>
            <person name="Gautier V."/>
            <person name="Ament-Velasquez S.L."/>
            <person name="Kruys A."/>
            <person name="Hutchinson M.I."/>
            <person name="Powell A.J."/>
            <person name="Barry K."/>
            <person name="Miller A.N."/>
            <person name="Grigoriev I.V."/>
            <person name="Debuchy R."/>
            <person name="Gladieux P."/>
            <person name="Thoren M.H."/>
            <person name="Johannesson H."/>
        </authorList>
    </citation>
    <scope>NUCLEOTIDE SEQUENCE</scope>
    <source>
        <strain evidence="7">PSN4</strain>
    </source>
</reference>
<keyword evidence="7" id="KW-0808">Transferase</keyword>
<protein>
    <submittedName>
        <fullName evidence="7">Membrane bound O-acyl transferase family-domain-containing protein</fullName>
    </submittedName>
</protein>
<comment type="caution">
    <text evidence="7">The sequence shown here is derived from an EMBL/GenBank/DDBJ whole genome shotgun (WGS) entry which is preliminary data.</text>
</comment>
<dbReference type="GO" id="GO:0016020">
    <property type="term" value="C:membrane"/>
    <property type="evidence" value="ECO:0007669"/>
    <property type="project" value="UniProtKB-SubCell"/>
</dbReference>
<evidence type="ECO:0000313" key="8">
    <source>
        <dbReference type="Proteomes" id="UP001239445"/>
    </source>
</evidence>
<accession>A0AAJ0BDQ0</accession>
<name>A0AAJ0BDQ0_9PEZI</name>
<feature type="transmembrane region" description="Helical" evidence="5">
    <location>
        <begin position="40"/>
        <end position="57"/>
    </location>
</feature>
<dbReference type="GO" id="GO:0016740">
    <property type="term" value="F:transferase activity"/>
    <property type="evidence" value="ECO:0007669"/>
    <property type="project" value="UniProtKB-KW"/>
</dbReference>
<proteinExistence type="predicted"/>
<evidence type="ECO:0000313" key="7">
    <source>
        <dbReference type="EMBL" id="KAK1756361.1"/>
    </source>
</evidence>
<dbReference type="AlphaFoldDB" id="A0AAJ0BDQ0"/>
<dbReference type="InterPro" id="IPR032805">
    <property type="entry name" value="Wax_synthase_dom"/>
</dbReference>
<feature type="transmembrane region" description="Helical" evidence="5">
    <location>
        <begin position="386"/>
        <end position="408"/>
    </location>
</feature>